<sequence>MEKYQFVVIGGGISGVTCVESIATFDPTAQILLLTGTPLIKAITNYVK</sequence>
<dbReference type="Gene3D" id="3.50.50.60">
    <property type="entry name" value="FAD/NAD(P)-binding domain"/>
    <property type="match status" value="1"/>
</dbReference>
<reference evidence="2" key="1">
    <citation type="submission" date="2021-02" db="EMBL/GenBank/DDBJ databases">
        <authorList>
            <person name="Nowell W R."/>
        </authorList>
    </citation>
    <scope>NUCLEOTIDE SEQUENCE</scope>
</reference>
<protein>
    <submittedName>
        <fullName evidence="2">Uncharacterized protein</fullName>
    </submittedName>
</protein>
<dbReference type="EMBL" id="CAJOBJ010099623">
    <property type="protein sequence ID" value="CAF4581357.1"/>
    <property type="molecule type" value="Genomic_DNA"/>
</dbReference>
<evidence type="ECO:0000313" key="1">
    <source>
        <dbReference type="EMBL" id="CAF4555444.1"/>
    </source>
</evidence>
<proteinExistence type="predicted"/>
<dbReference type="SUPFAM" id="SSF51905">
    <property type="entry name" value="FAD/NAD(P)-binding domain"/>
    <property type="match status" value="1"/>
</dbReference>
<dbReference type="EMBL" id="CAJOBJ010155765">
    <property type="protein sequence ID" value="CAF4826100.1"/>
    <property type="molecule type" value="Genomic_DNA"/>
</dbReference>
<dbReference type="Proteomes" id="UP000681967">
    <property type="component" value="Unassembled WGS sequence"/>
</dbReference>
<feature type="non-terminal residue" evidence="2">
    <location>
        <position position="1"/>
    </location>
</feature>
<accession>A0A8S2YV99</accession>
<dbReference type="InterPro" id="IPR036188">
    <property type="entry name" value="FAD/NAD-bd_sf"/>
</dbReference>
<dbReference type="Proteomes" id="UP000681720">
    <property type="component" value="Unassembled WGS sequence"/>
</dbReference>
<evidence type="ECO:0000313" key="2">
    <source>
        <dbReference type="EMBL" id="CAF4581357.1"/>
    </source>
</evidence>
<comment type="caution">
    <text evidence="2">The sequence shown here is derived from an EMBL/GenBank/DDBJ whole genome shotgun (WGS) entry which is preliminary data.</text>
</comment>
<gene>
    <name evidence="1" type="ORF">BYL167_LOCUS38298</name>
    <name evidence="2" type="ORF">GIL414_LOCUS38094</name>
    <name evidence="3" type="ORF">GIL414_LOCUS48234</name>
</gene>
<organism evidence="2 4">
    <name type="scientific">Rotaria magnacalcarata</name>
    <dbReference type="NCBI Taxonomy" id="392030"/>
    <lineage>
        <taxon>Eukaryota</taxon>
        <taxon>Metazoa</taxon>
        <taxon>Spiralia</taxon>
        <taxon>Gnathifera</taxon>
        <taxon>Rotifera</taxon>
        <taxon>Eurotatoria</taxon>
        <taxon>Bdelloidea</taxon>
        <taxon>Philodinida</taxon>
        <taxon>Philodinidae</taxon>
        <taxon>Rotaria</taxon>
    </lineage>
</organism>
<name>A0A8S2YV99_9BILA</name>
<evidence type="ECO:0000313" key="3">
    <source>
        <dbReference type="EMBL" id="CAF4826100.1"/>
    </source>
</evidence>
<evidence type="ECO:0000313" key="4">
    <source>
        <dbReference type="Proteomes" id="UP000681720"/>
    </source>
</evidence>
<dbReference type="AlphaFoldDB" id="A0A8S2YV99"/>
<dbReference type="EMBL" id="CAJOBH010088994">
    <property type="protein sequence ID" value="CAF4555444.1"/>
    <property type="molecule type" value="Genomic_DNA"/>
</dbReference>